<reference evidence="2" key="1">
    <citation type="journal article" date="2020" name="bioRxiv">
        <title>Whole genome comparisons of ergot fungi reveals the divergence and evolution of species within the genus Claviceps are the result of varying mechanisms driving genome evolution and host range expansion.</title>
        <authorList>
            <person name="Wyka S.A."/>
            <person name="Mondo S.J."/>
            <person name="Liu M."/>
            <person name="Dettman J."/>
            <person name="Nalam V."/>
            <person name="Broders K.D."/>
        </authorList>
    </citation>
    <scope>NUCLEOTIDE SEQUENCE</scope>
    <source>
        <strain evidence="2">CCC 602</strain>
    </source>
</reference>
<dbReference type="EMBL" id="SRPW01001009">
    <property type="protein sequence ID" value="KAG6009167.1"/>
    <property type="molecule type" value="Genomic_DNA"/>
</dbReference>
<evidence type="ECO:0000313" key="3">
    <source>
        <dbReference type="Proteomes" id="UP000748025"/>
    </source>
</evidence>
<dbReference type="Gene3D" id="3.20.20.190">
    <property type="entry name" value="Phosphatidylinositol (PI) phosphodiesterase"/>
    <property type="match status" value="1"/>
</dbReference>
<dbReference type="OrthoDB" id="1046782at2759"/>
<evidence type="ECO:0000256" key="1">
    <source>
        <dbReference type="SAM" id="SignalP"/>
    </source>
</evidence>
<keyword evidence="1" id="KW-0732">Signal</keyword>
<gene>
    <name evidence="2" type="ORF">E4U43_000042</name>
</gene>
<name>A0A9P7NAV1_9HYPO</name>
<feature type="signal peptide" evidence="1">
    <location>
        <begin position="1"/>
        <end position="19"/>
    </location>
</feature>
<dbReference type="PANTHER" id="PTHR13593:SF143">
    <property type="entry name" value="PHOSPHATIDYLINOSITOL-SPECIFIC PHOSPHOLIPASE C X DOMAIN-CONTAINING PROTEIN"/>
    <property type="match status" value="1"/>
</dbReference>
<dbReference type="Proteomes" id="UP000748025">
    <property type="component" value="Unassembled WGS sequence"/>
</dbReference>
<accession>A0A9P7NAV1</accession>
<dbReference type="GO" id="GO:0006629">
    <property type="term" value="P:lipid metabolic process"/>
    <property type="evidence" value="ECO:0007669"/>
    <property type="project" value="InterPro"/>
</dbReference>
<sequence length="565" mass="63879">MRRLTKALPLLALLSIVSALSTIHVDPVNVQEEDGIVDQTKVPDVQVASFRKQVVHTNTQYKRNMIVDIPQKDVDIPPKDVKTGFTKGPFNLLDTYVSLINATPYRWHLTYNSSYQLKNWDHEWPTYIMPGASVTVHANNHGQTATYDAAGEVTYELEQTKQPASFQVQYRSGLRHDVWIQFRDQLKTLNNDVGTELNLGFLRTPGGVGFVLAGKEGDFVSNNGPAQWMQSQLSDIGHLPLRELLLPRSHDSGMWVGNHRLGVGLFGSSLTQNNTLYYQLDHGGIRVVDYRPFLLHKSFYAAHGVMLGPFFHGYLGASLTDMITEFNNFTQQHPGELYIWDIHGDDARSGDRHYQPLNDNEFDVLFQVLKTIRWRAAVPDNQDPTLRPLNSFISPGTRQTGRSSVLVRVPASWAMRTSFPGPKEGFISAASFPLTSRRSKTEHLNNLVVDQIKRLREARPSRNSTMHNMDWFFTQTDYHASFPWVPITELSRSSWRALYGRLWRALSDTTYPNMMSLDAIHDNSLKALAMVVNKCLAARRCGSLGGKVTVPKRKEDVDKEGGVGW</sequence>
<dbReference type="PANTHER" id="PTHR13593">
    <property type="match status" value="1"/>
</dbReference>
<dbReference type="InterPro" id="IPR017946">
    <property type="entry name" value="PLC-like_Pdiesterase_TIM-brl"/>
</dbReference>
<organism evidence="2 3">
    <name type="scientific">Claviceps pusilla</name>
    <dbReference type="NCBI Taxonomy" id="123648"/>
    <lineage>
        <taxon>Eukaryota</taxon>
        <taxon>Fungi</taxon>
        <taxon>Dikarya</taxon>
        <taxon>Ascomycota</taxon>
        <taxon>Pezizomycotina</taxon>
        <taxon>Sordariomycetes</taxon>
        <taxon>Hypocreomycetidae</taxon>
        <taxon>Hypocreales</taxon>
        <taxon>Clavicipitaceae</taxon>
        <taxon>Claviceps</taxon>
    </lineage>
</organism>
<dbReference type="GO" id="GO:0008081">
    <property type="term" value="F:phosphoric diester hydrolase activity"/>
    <property type="evidence" value="ECO:0007669"/>
    <property type="project" value="InterPro"/>
</dbReference>
<keyword evidence="3" id="KW-1185">Reference proteome</keyword>
<dbReference type="AlphaFoldDB" id="A0A9P7NAV1"/>
<proteinExistence type="predicted"/>
<evidence type="ECO:0000313" key="2">
    <source>
        <dbReference type="EMBL" id="KAG6009167.1"/>
    </source>
</evidence>
<feature type="chain" id="PRO_5040509431" evidence="1">
    <location>
        <begin position="20"/>
        <end position="565"/>
    </location>
</feature>
<dbReference type="InterPro" id="IPR051057">
    <property type="entry name" value="PI-PLC_domain"/>
</dbReference>
<dbReference type="SUPFAM" id="SSF51695">
    <property type="entry name" value="PLC-like phosphodiesterases"/>
    <property type="match status" value="1"/>
</dbReference>
<comment type="caution">
    <text evidence="2">The sequence shown here is derived from an EMBL/GenBank/DDBJ whole genome shotgun (WGS) entry which is preliminary data.</text>
</comment>
<protein>
    <submittedName>
        <fullName evidence="2">Uncharacterized protein</fullName>
    </submittedName>
</protein>